<dbReference type="Proteomes" id="UP000655208">
    <property type="component" value="Unassembled WGS sequence"/>
</dbReference>
<proteinExistence type="predicted"/>
<sequence length="84" mass="8300">MLYRTVRTGMARPVVLPATTASAGAVPTSALVMAGTLGAVDPAGAAAGAGPAEQAASEASAPAAAMARTEVRKERITEGSIYRT</sequence>
<feature type="compositionally biased region" description="Low complexity" evidence="1">
    <location>
        <begin position="45"/>
        <end position="67"/>
    </location>
</feature>
<feature type="signal peptide" evidence="2">
    <location>
        <begin position="1"/>
        <end position="23"/>
    </location>
</feature>
<accession>A0A917STA7</accession>
<reference evidence="3" key="1">
    <citation type="journal article" date="2014" name="Int. J. Syst. Evol. Microbiol.">
        <title>Complete genome sequence of Corynebacterium casei LMG S-19264T (=DSM 44701T), isolated from a smear-ripened cheese.</title>
        <authorList>
            <consortium name="US DOE Joint Genome Institute (JGI-PGF)"/>
            <person name="Walter F."/>
            <person name="Albersmeier A."/>
            <person name="Kalinowski J."/>
            <person name="Ruckert C."/>
        </authorList>
    </citation>
    <scope>NUCLEOTIDE SEQUENCE</scope>
    <source>
        <strain evidence="3">CGMCC 4.7308</strain>
    </source>
</reference>
<reference evidence="3" key="2">
    <citation type="submission" date="2020-09" db="EMBL/GenBank/DDBJ databases">
        <authorList>
            <person name="Sun Q."/>
            <person name="Zhou Y."/>
        </authorList>
    </citation>
    <scope>NUCLEOTIDE SEQUENCE</scope>
    <source>
        <strain evidence="3">CGMCC 4.7308</strain>
    </source>
</reference>
<evidence type="ECO:0000313" key="4">
    <source>
        <dbReference type="Proteomes" id="UP000655208"/>
    </source>
</evidence>
<evidence type="ECO:0000313" key="3">
    <source>
        <dbReference type="EMBL" id="GGL95958.1"/>
    </source>
</evidence>
<gene>
    <name evidence="3" type="ORF">GCM10011594_14580</name>
</gene>
<dbReference type="EMBL" id="BMNA01000003">
    <property type="protein sequence ID" value="GGL95958.1"/>
    <property type="molecule type" value="Genomic_DNA"/>
</dbReference>
<name>A0A917STA7_9ACTN</name>
<dbReference type="AlphaFoldDB" id="A0A917STA7"/>
<evidence type="ECO:0000256" key="1">
    <source>
        <dbReference type="SAM" id="MobiDB-lite"/>
    </source>
</evidence>
<evidence type="ECO:0000256" key="2">
    <source>
        <dbReference type="SAM" id="SignalP"/>
    </source>
</evidence>
<feature type="chain" id="PRO_5036812495" evidence="2">
    <location>
        <begin position="24"/>
        <end position="84"/>
    </location>
</feature>
<comment type="caution">
    <text evidence="3">The sequence shown here is derived from an EMBL/GenBank/DDBJ whole genome shotgun (WGS) entry which is preliminary data.</text>
</comment>
<keyword evidence="2" id="KW-0732">Signal</keyword>
<feature type="region of interest" description="Disordered" evidence="1">
    <location>
        <begin position="45"/>
        <end position="84"/>
    </location>
</feature>
<organism evidence="3 4">
    <name type="scientific">Nakamurella endophytica</name>
    <dbReference type="NCBI Taxonomy" id="1748367"/>
    <lineage>
        <taxon>Bacteria</taxon>
        <taxon>Bacillati</taxon>
        <taxon>Actinomycetota</taxon>
        <taxon>Actinomycetes</taxon>
        <taxon>Nakamurellales</taxon>
        <taxon>Nakamurellaceae</taxon>
        <taxon>Nakamurella</taxon>
    </lineage>
</organism>
<keyword evidence="4" id="KW-1185">Reference proteome</keyword>
<protein>
    <submittedName>
        <fullName evidence="3">Uncharacterized protein</fullName>
    </submittedName>
</protein>